<comment type="caution">
    <text evidence="1">The sequence shown here is derived from an EMBL/GenBank/DDBJ whole genome shotgun (WGS) entry which is preliminary data.</text>
</comment>
<dbReference type="InterPro" id="IPR021508">
    <property type="entry name" value="Gp17-like"/>
</dbReference>
<dbReference type="EMBL" id="ATHO01000151">
    <property type="protein sequence ID" value="EQB01727.1"/>
    <property type="molecule type" value="Genomic_DNA"/>
</dbReference>
<evidence type="ECO:0008006" key="3">
    <source>
        <dbReference type="Google" id="ProtNLM"/>
    </source>
</evidence>
<keyword evidence="2" id="KW-1185">Reference proteome</keyword>
<gene>
    <name evidence="1" type="ORF">L288_17560</name>
</gene>
<accession>T0GM20</accession>
<dbReference type="AlphaFoldDB" id="T0GM20"/>
<dbReference type="Gene3D" id="3.30.2000.30">
    <property type="match status" value="1"/>
</dbReference>
<dbReference type="InterPro" id="IPR053745">
    <property type="entry name" value="Viral_Tail_Comp_sf"/>
</dbReference>
<evidence type="ECO:0000313" key="2">
    <source>
        <dbReference type="Proteomes" id="UP000015525"/>
    </source>
</evidence>
<dbReference type="Proteomes" id="UP000015525">
    <property type="component" value="Unassembled WGS sequence"/>
</dbReference>
<organism evidence="1 2">
    <name type="scientific">Sphingobium quisquiliarum P25</name>
    <dbReference type="NCBI Taxonomy" id="1329909"/>
    <lineage>
        <taxon>Bacteria</taxon>
        <taxon>Pseudomonadati</taxon>
        <taxon>Pseudomonadota</taxon>
        <taxon>Alphaproteobacteria</taxon>
        <taxon>Sphingomonadales</taxon>
        <taxon>Sphingomonadaceae</taxon>
        <taxon>Sphingobium</taxon>
    </lineage>
</organism>
<dbReference type="Pfam" id="PF11367">
    <property type="entry name" value="Tail_completion_gp17"/>
    <property type="match status" value="1"/>
</dbReference>
<sequence length="136" mass="14564">MSAEVRVRAAVIDALRADAGLMDVLNGLYDGQPGRAAPPYAVMGECIASDWGAKGVDGREVRLTVSLFDAGDRTDRIAGMLARVEAVMQALDMAGEEWRVAGARLIRSRLMRTGARDGDGWRAIADYRVRVASAAV</sequence>
<dbReference type="PATRIC" id="fig|1329909.3.peg.3385"/>
<proteinExistence type="predicted"/>
<evidence type="ECO:0000313" key="1">
    <source>
        <dbReference type="EMBL" id="EQB01727.1"/>
    </source>
</evidence>
<protein>
    <recommendedName>
        <fullName evidence="3">Gene transfer agent protein</fullName>
    </recommendedName>
</protein>
<reference evidence="1 2" key="1">
    <citation type="journal article" date="2013" name="Genome Announc.">
        <title>Draft Genome Sequence of Sphingobium quisquiliarum Strain P25T, a Novel Hexachlorocyclohexane (HCH)-Degrading Bacterium Isolated from an HCH Dumpsite.</title>
        <authorList>
            <person name="Kumar Singh A."/>
            <person name="Sangwan N."/>
            <person name="Sharma A."/>
            <person name="Gupta V."/>
            <person name="Khurana J.P."/>
            <person name="Lal R."/>
        </authorList>
    </citation>
    <scope>NUCLEOTIDE SEQUENCE [LARGE SCALE GENOMIC DNA]</scope>
    <source>
        <strain evidence="1 2">P25</strain>
    </source>
</reference>
<name>T0GM20_9SPHN</name>